<evidence type="ECO:0000256" key="1">
    <source>
        <dbReference type="SAM" id="SignalP"/>
    </source>
</evidence>
<feature type="chain" id="PRO_5017662449" evidence="1">
    <location>
        <begin position="27"/>
        <end position="410"/>
    </location>
</feature>
<organism evidence="2 3">
    <name type="scientific">Hyphomonas adhaerens</name>
    <dbReference type="NCBI Taxonomy" id="81029"/>
    <lineage>
        <taxon>Bacteria</taxon>
        <taxon>Pseudomonadati</taxon>
        <taxon>Pseudomonadota</taxon>
        <taxon>Alphaproteobacteria</taxon>
        <taxon>Hyphomonadales</taxon>
        <taxon>Hyphomonadaceae</taxon>
        <taxon>Hyphomonas</taxon>
    </lineage>
</organism>
<reference evidence="2 3" key="1">
    <citation type="journal article" date="2018" name="Nat. Biotechnol.">
        <title>A standardized bacterial taxonomy based on genome phylogeny substantially revises the tree of life.</title>
        <authorList>
            <person name="Parks D.H."/>
            <person name="Chuvochina M."/>
            <person name="Waite D.W."/>
            <person name="Rinke C."/>
            <person name="Skarshewski A."/>
            <person name="Chaumeil P.A."/>
            <person name="Hugenholtz P."/>
        </authorList>
    </citation>
    <scope>NUCLEOTIDE SEQUENCE [LARGE SCALE GENOMIC DNA]</scope>
    <source>
        <strain evidence="2">UBA8733</strain>
    </source>
</reference>
<sequence length="410" mass="43691">MLMRRTAIVGALGLAMAMIVATPAQAEGEAGLDCGGGLVGSVLQAVKGVRSGQASLDDLLPAFDGAATRCPGNAYALHYATVAHLTKAQNLSAAQAGADAIMSEIDKAFGFSQAFWVLEDRDRKYTVAQGDVPVDMSLSYNEQSDLRESVISALLDMQLRAGKTHPYLSSDTAPESCGDVALQDVSAAASWFNQNRRYGHVVLPFAERIASACPNAEAATSTPRLVRRSLANLQLSRASDIVEEDPDTARDLVEKVKAYRDSVLEPGETSNTSWSNHSVIILEGVEAKLPQPIVVPTETTDPLVSGGLVPAEDWFSPAADEAQVMESMGRTFDAYVSARGSPGFYSVLGKMFGATVHAPDRKAACNLIYRAASAYQQGKWRSAETADEAFPASTIAWLENWEPAPATDSQ</sequence>
<dbReference type="EMBL" id="DMAN01000020">
    <property type="protein sequence ID" value="HAE25702.1"/>
    <property type="molecule type" value="Genomic_DNA"/>
</dbReference>
<keyword evidence="1" id="KW-0732">Signal</keyword>
<dbReference type="Proteomes" id="UP000259610">
    <property type="component" value="Unassembled WGS sequence"/>
</dbReference>
<name>A0A3B9GTG4_9PROT</name>
<evidence type="ECO:0000313" key="3">
    <source>
        <dbReference type="Proteomes" id="UP000259610"/>
    </source>
</evidence>
<accession>A0A3B9GTG4</accession>
<feature type="signal peptide" evidence="1">
    <location>
        <begin position="1"/>
        <end position="26"/>
    </location>
</feature>
<gene>
    <name evidence="2" type="ORF">DCG58_00955</name>
</gene>
<evidence type="ECO:0000313" key="2">
    <source>
        <dbReference type="EMBL" id="HAE25702.1"/>
    </source>
</evidence>
<dbReference type="AlphaFoldDB" id="A0A3B9GTG4"/>
<protein>
    <submittedName>
        <fullName evidence="2">Uncharacterized protein</fullName>
    </submittedName>
</protein>
<proteinExistence type="predicted"/>
<comment type="caution">
    <text evidence="2">The sequence shown here is derived from an EMBL/GenBank/DDBJ whole genome shotgun (WGS) entry which is preliminary data.</text>
</comment>